<feature type="signal peptide" evidence="2">
    <location>
        <begin position="1"/>
        <end position="22"/>
    </location>
</feature>
<protein>
    <submittedName>
        <fullName evidence="4">Right-handed parallel beta-helix repeat-containing protein</fullName>
    </submittedName>
</protein>
<dbReference type="Gene3D" id="2.160.20.10">
    <property type="entry name" value="Single-stranded right-handed beta-helix, Pectin lyase-like"/>
    <property type="match status" value="1"/>
</dbReference>
<dbReference type="InterPro" id="IPR039448">
    <property type="entry name" value="Beta_helix"/>
</dbReference>
<evidence type="ECO:0000313" key="4">
    <source>
        <dbReference type="EMBL" id="MBM6672435.1"/>
    </source>
</evidence>
<comment type="caution">
    <text evidence="4">The sequence shown here is derived from an EMBL/GenBank/DDBJ whole genome shotgun (WGS) entry which is preliminary data.</text>
</comment>
<dbReference type="InterPro" id="IPR059226">
    <property type="entry name" value="Choice_anch_Q_dom"/>
</dbReference>
<proteinExistence type="predicted"/>
<feature type="domain" description="Right handed beta helix" evidence="3">
    <location>
        <begin position="165"/>
        <end position="333"/>
    </location>
</feature>
<keyword evidence="2" id="KW-0732">Signal</keyword>
<feature type="chain" id="PRO_5037417486" evidence="2">
    <location>
        <begin position="23"/>
        <end position="484"/>
    </location>
</feature>
<accession>A0A938WSE0</accession>
<name>A0A938WSE0_9BACT</name>
<sequence>MGKIFKIMLCAAAVLLACSACTDDDSFSSSPSNRLTFSTDTVRMDTVFATVPSSTRSFWVYNKSGDGIRCTTVRLAGGNQTGFRVNVDGEYLSPTAGYQVSNVEIRKNDSIRVFVELTSPVNAEEGPQEIEDDLVFLLESGVEQKVNLNAYSWNATLLRNVEISNDSTINGTERPIVIYGGLKVDSLATLRITPGTTLYFHSDAGIDVYGTLIAEGSAESNIVLRGDRTDWMFDYLPYDMVSGQWQGVKFHASSYGNRISYTDIHGTFDGIVCDSSDVTRAKLQLYNSTVHNCQGFGLKTVNSKVDVRNCQITNTLNNCVAVYGGDVSLTHCTIAQFYPFDSNRGAALMYTNVLEDTDIPLERMDCVNSIVTGYGEDMMSGLKGKEDVKFNYRFVNTLLRTPEIEGDENFVDVIWENVEDTAAVSGEENFSLVDIDMQRYDFHLSQDSPAIDNGAADYSLPDDRDGKTRDASPDMGCYEFIKEE</sequence>
<dbReference type="EMBL" id="JACJJG010000002">
    <property type="protein sequence ID" value="MBM6672435.1"/>
    <property type="molecule type" value="Genomic_DNA"/>
</dbReference>
<organism evidence="4 5">
    <name type="scientific">Marseilla massiliensis</name>
    <dbReference type="NCBI Taxonomy" id="1841864"/>
    <lineage>
        <taxon>Bacteria</taxon>
        <taxon>Pseudomonadati</taxon>
        <taxon>Bacteroidota</taxon>
        <taxon>Bacteroidia</taxon>
        <taxon>Bacteroidales</taxon>
        <taxon>Prevotellaceae</taxon>
        <taxon>Marseilla</taxon>
    </lineage>
</organism>
<reference evidence="4" key="1">
    <citation type="submission" date="2020-08" db="EMBL/GenBank/DDBJ databases">
        <authorList>
            <person name="Cejkova D."/>
            <person name="Kubasova T."/>
            <person name="Jahodarova E."/>
            <person name="Rychlik I."/>
        </authorList>
    </citation>
    <scope>NUCLEOTIDE SEQUENCE</scope>
    <source>
        <strain evidence="4">An824</strain>
    </source>
</reference>
<evidence type="ECO:0000313" key="5">
    <source>
        <dbReference type="Proteomes" id="UP000706891"/>
    </source>
</evidence>
<dbReference type="NCBIfam" id="NF041518">
    <property type="entry name" value="choice_anch_Q"/>
    <property type="match status" value="1"/>
</dbReference>
<evidence type="ECO:0000256" key="2">
    <source>
        <dbReference type="SAM" id="SignalP"/>
    </source>
</evidence>
<dbReference type="InterPro" id="IPR011050">
    <property type="entry name" value="Pectin_lyase_fold/virulence"/>
</dbReference>
<reference evidence="4" key="2">
    <citation type="journal article" date="2021" name="Sci. Rep.">
        <title>The distribution of antibiotic resistance genes in chicken gut microbiota commensals.</title>
        <authorList>
            <person name="Juricova H."/>
            <person name="Matiasovicova J."/>
            <person name="Kubasova T."/>
            <person name="Cejkova D."/>
            <person name="Rychlik I."/>
        </authorList>
    </citation>
    <scope>NUCLEOTIDE SEQUENCE</scope>
    <source>
        <strain evidence="4">An824</strain>
    </source>
</reference>
<dbReference type="Pfam" id="PF13229">
    <property type="entry name" value="Beta_helix"/>
    <property type="match status" value="1"/>
</dbReference>
<dbReference type="SUPFAM" id="SSF51126">
    <property type="entry name" value="Pectin lyase-like"/>
    <property type="match status" value="1"/>
</dbReference>
<dbReference type="InterPro" id="IPR012334">
    <property type="entry name" value="Pectin_lyas_fold"/>
</dbReference>
<dbReference type="Proteomes" id="UP000706891">
    <property type="component" value="Unassembled WGS sequence"/>
</dbReference>
<dbReference type="RefSeq" id="WP_205102872.1">
    <property type="nucleotide sequence ID" value="NZ_JACJJG010000002.1"/>
</dbReference>
<dbReference type="AlphaFoldDB" id="A0A938WSE0"/>
<evidence type="ECO:0000256" key="1">
    <source>
        <dbReference type="SAM" id="MobiDB-lite"/>
    </source>
</evidence>
<feature type="compositionally biased region" description="Basic and acidic residues" evidence="1">
    <location>
        <begin position="461"/>
        <end position="472"/>
    </location>
</feature>
<keyword evidence="5" id="KW-1185">Reference proteome</keyword>
<feature type="region of interest" description="Disordered" evidence="1">
    <location>
        <begin position="453"/>
        <end position="475"/>
    </location>
</feature>
<dbReference type="PROSITE" id="PS51257">
    <property type="entry name" value="PROKAR_LIPOPROTEIN"/>
    <property type="match status" value="1"/>
</dbReference>
<evidence type="ECO:0000259" key="3">
    <source>
        <dbReference type="Pfam" id="PF13229"/>
    </source>
</evidence>
<gene>
    <name evidence="4" type="ORF">H6A34_00820</name>
</gene>